<dbReference type="InterPro" id="IPR016195">
    <property type="entry name" value="Pol/histidinol_Pase-like"/>
</dbReference>
<dbReference type="Gene3D" id="3.20.20.140">
    <property type="entry name" value="Metal-dependent hydrolases"/>
    <property type="match status" value="1"/>
</dbReference>
<evidence type="ECO:0000313" key="5">
    <source>
        <dbReference type="EMBL" id="RYC51411.1"/>
    </source>
</evidence>
<accession>A0A444VKY1</accession>
<dbReference type="Proteomes" id="UP000290261">
    <property type="component" value="Unassembled WGS sequence"/>
</dbReference>
<evidence type="ECO:0000256" key="3">
    <source>
        <dbReference type="ARBA" id="ARBA00022801"/>
    </source>
</evidence>
<evidence type="ECO:0000256" key="2">
    <source>
        <dbReference type="ARBA" id="ARBA00013064"/>
    </source>
</evidence>
<evidence type="ECO:0000256" key="4">
    <source>
        <dbReference type="ARBA" id="ARBA00051722"/>
    </source>
</evidence>
<dbReference type="AlphaFoldDB" id="A0A444VKY1"/>
<evidence type="ECO:0000256" key="1">
    <source>
        <dbReference type="ARBA" id="ARBA00005750"/>
    </source>
</evidence>
<dbReference type="InterPro" id="IPR016667">
    <property type="entry name" value="Caps_polysacc_synth_CpsB/CapC"/>
</dbReference>
<comment type="caution">
    <text evidence="5">The sequence shown here is derived from an EMBL/GenBank/DDBJ whole genome shotgun (WGS) entry which is preliminary data.</text>
</comment>
<gene>
    <name evidence="5" type="ORF">DN53_14540</name>
</gene>
<dbReference type="GO" id="GO:0004725">
    <property type="term" value="F:protein tyrosine phosphatase activity"/>
    <property type="evidence" value="ECO:0007669"/>
    <property type="project" value="UniProtKB-EC"/>
</dbReference>
<protein>
    <recommendedName>
        <fullName evidence="2">protein-tyrosine-phosphatase</fullName>
        <ecNumber evidence="2">3.1.3.48</ecNumber>
    </recommendedName>
</protein>
<reference evidence="5 6" key="1">
    <citation type="submission" date="2014-04" db="EMBL/GenBank/DDBJ databases">
        <title>Whole genome of Muricauda olearia.</title>
        <authorList>
            <person name="Zhang X.-H."/>
            <person name="Tang K."/>
        </authorList>
    </citation>
    <scope>NUCLEOTIDE SEQUENCE [LARGE SCALE GENOMIC DNA]</scope>
    <source>
        <strain evidence="5 6">Th120</strain>
    </source>
</reference>
<dbReference type="EMBL" id="JJMP01000006">
    <property type="protein sequence ID" value="RYC51411.1"/>
    <property type="molecule type" value="Genomic_DNA"/>
</dbReference>
<name>A0A444VKY1_9FLAO</name>
<organism evidence="5 6">
    <name type="scientific">Flagellimonas olearia</name>
    <dbReference type="NCBI Taxonomy" id="552546"/>
    <lineage>
        <taxon>Bacteria</taxon>
        <taxon>Pseudomonadati</taxon>
        <taxon>Bacteroidota</taxon>
        <taxon>Flavobacteriia</taxon>
        <taxon>Flavobacteriales</taxon>
        <taxon>Flavobacteriaceae</taxon>
        <taxon>Flagellimonas</taxon>
    </lineage>
</organism>
<comment type="similarity">
    <text evidence="1">Belongs to the metallo-dependent hydrolases superfamily. CpsB/CapC family.</text>
</comment>
<dbReference type="EC" id="3.1.3.48" evidence="2"/>
<dbReference type="PANTHER" id="PTHR39181:SF1">
    <property type="entry name" value="TYROSINE-PROTEIN PHOSPHATASE YWQE"/>
    <property type="match status" value="1"/>
</dbReference>
<dbReference type="GO" id="GO:0030145">
    <property type="term" value="F:manganese ion binding"/>
    <property type="evidence" value="ECO:0007669"/>
    <property type="project" value="InterPro"/>
</dbReference>
<keyword evidence="6" id="KW-1185">Reference proteome</keyword>
<dbReference type="PANTHER" id="PTHR39181">
    <property type="entry name" value="TYROSINE-PROTEIN PHOSPHATASE YWQE"/>
    <property type="match status" value="1"/>
</dbReference>
<keyword evidence="3" id="KW-0378">Hydrolase</keyword>
<comment type="catalytic activity">
    <reaction evidence="4">
        <text>O-phospho-L-tyrosyl-[protein] + H2O = L-tyrosyl-[protein] + phosphate</text>
        <dbReference type="Rhea" id="RHEA:10684"/>
        <dbReference type="Rhea" id="RHEA-COMP:10136"/>
        <dbReference type="Rhea" id="RHEA-COMP:20101"/>
        <dbReference type="ChEBI" id="CHEBI:15377"/>
        <dbReference type="ChEBI" id="CHEBI:43474"/>
        <dbReference type="ChEBI" id="CHEBI:46858"/>
        <dbReference type="ChEBI" id="CHEBI:61978"/>
        <dbReference type="EC" id="3.1.3.48"/>
    </reaction>
</comment>
<dbReference type="SUPFAM" id="SSF89550">
    <property type="entry name" value="PHP domain-like"/>
    <property type="match status" value="1"/>
</dbReference>
<sequence length="247" mass="28488">MFHFFQKKYFLADYLHGLVDIHNHILPGIDDGAGTIKDSIDLLNGFSELGITTFVCTPHIMHNHYDNTPSTIHAAHKLLENEIISKQMANISLEPAAEHMVDDNFENLLERGQVMALKKEYLLIEMSYLQPSLNFNEAIDKIALHNYFPIFAHPERYIYYHRKYKIYPSLKRQGILFQLNLQSLSPLAYGKEVQKTALKLLSDGLIDYVGSDVHNIRQLSLIKETKISRSNLNLLLPIIENTIQTFY</sequence>
<dbReference type="Pfam" id="PF19567">
    <property type="entry name" value="CpsB_CapC"/>
    <property type="match status" value="1"/>
</dbReference>
<proteinExistence type="inferred from homology"/>
<evidence type="ECO:0000313" key="6">
    <source>
        <dbReference type="Proteomes" id="UP000290261"/>
    </source>
</evidence>
<dbReference type="RefSeq" id="WP_129654450.1">
    <property type="nucleotide sequence ID" value="NZ_ML142910.1"/>
</dbReference>
<dbReference type="PIRSF" id="PIRSF016557">
    <property type="entry name" value="Caps_synth_CpsB"/>
    <property type="match status" value="1"/>
</dbReference>